<keyword evidence="1" id="KW-0862">Zinc</keyword>
<dbReference type="SUPFAM" id="SSF57756">
    <property type="entry name" value="Retrovirus zinc finger-like domains"/>
    <property type="match status" value="1"/>
</dbReference>
<evidence type="ECO:0000313" key="5">
    <source>
        <dbReference type="Proteomes" id="UP001642540"/>
    </source>
</evidence>
<dbReference type="Proteomes" id="UP001642540">
    <property type="component" value="Unassembled WGS sequence"/>
</dbReference>
<keyword evidence="1" id="KW-0863">Zinc-finger</keyword>
<dbReference type="InterPro" id="IPR036875">
    <property type="entry name" value="Znf_CCHC_sf"/>
</dbReference>
<proteinExistence type="predicted"/>
<feature type="region of interest" description="Disordered" evidence="2">
    <location>
        <begin position="1"/>
        <end position="26"/>
    </location>
</feature>
<reference evidence="4 5" key="1">
    <citation type="submission" date="2024-08" db="EMBL/GenBank/DDBJ databases">
        <authorList>
            <person name="Cucini C."/>
            <person name="Frati F."/>
        </authorList>
    </citation>
    <scope>NUCLEOTIDE SEQUENCE [LARGE SCALE GENOMIC DNA]</scope>
</reference>
<accession>A0ABP1QB26</accession>
<comment type="caution">
    <text evidence="4">The sequence shown here is derived from an EMBL/GenBank/DDBJ whole genome shotgun (WGS) entry which is preliminary data.</text>
</comment>
<dbReference type="Gene3D" id="4.10.60.10">
    <property type="entry name" value="Zinc finger, CCHC-type"/>
    <property type="match status" value="1"/>
</dbReference>
<feature type="domain" description="CCHC-type" evidence="3">
    <location>
        <begin position="53"/>
        <end position="68"/>
    </location>
</feature>
<name>A0ABP1QB26_9HEXA</name>
<feature type="region of interest" description="Disordered" evidence="2">
    <location>
        <begin position="68"/>
        <end position="91"/>
    </location>
</feature>
<gene>
    <name evidence="4" type="ORF">ODALV1_LOCUS8944</name>
</gene>
<evidence type="ECO:0000256" key="1">
    <source>
        <dbReference type="PROSITE-ProRule" id="PRU00047"/>
    </source>
</evidence>
<evidence type="ECO:0000313" key="4">
    <source>
        <dbReference type="EMBL" id="CAL8094985.1"/>
    </source>
</evidence>
<organism evidence="4 5">
    <name type="scientific">Orchesella dallaii</name>
    <dbReference type="NCBI Taxonomy" id="48710"/>
    <lineage>
        <taxon>Eukaryota</taxon>
        <taxon>Metazoa</taxon>
        <taxon>Ecdysozoa</taxon>
        <taxon>Arthropoda</taxon>
        <taxon>Hexapoda</taxon>
        <taxon>Collembola</taxon>
        <taxon>Entomobryomorpha</taxon>
        <taxon>Entomobryoidea</taxon>
        <taxon>Orchesellidae</taxon>
        <taxon>Orchesellinae</taxon>
        <taxon>Orchesella</taxon>
    </lineage>
</organism>
<evidence type="ECO:0000259" key="3">
    <source>
        <dbReference type="PROSITE" id="PS50158"/>
    </source>
</evidence>
<dbReference type="SMART" id="SM00343">
    <property type="entry name" value="ZnF_C2HC"/>
    <property type="match status" value="1"/>
</dbReference>
<keyword evidence="5" id="KW-1185">Reference proteome</keyword>
<dbReference type="PROSITE" id="PS50158">
    <property type="entry name" value="ZF_CCHC"/>
    <property type="match status" value="1"/>
</dbReference>
<protein>
    <recommendedName>
        <fullName evidence="3">CCHC-type domain-containing protein</fullName>
    </recommendedName>
</protein>
<keyword evidence="1" id="KW-0479">Metal-binding</keyword>
<dbReference type="EMBL" id="CAXLJM020000027">
    <property type="protein sequence ID" value="CAL8094985.1"/>
    <property type="molecule type" value="Genomic_DNA"/>
</dbReference>
<evidence type="ECO:0000256" key="2">
    <source>
        <dbReference type="SAM" id="MobiDB-lite"/>
    </source>
</evidence>
<sequence>MSDSPNEDRADGRRELTPPPLQPHELARGRYGYEHIRCRCCGKIFRRRFLRQCLGCGEFGHIGRNCPNANKIPLNKQNSNPGNPPSGGAAN</sequence>
<dbReference type="InterPro" id="IPR001878">
    <property type="entry name" value="Znf_CCHC"/>
</dbReference>
<feature type="compositionally biased region" description="Basic and acidic residues" evidence="2">
    <location>
        <begin position="1"/>
        <end position="16"/>
    </location>
</feature>